<accession>A0AAD8IT99</accession>
<reference evidence="10" key="2">
    <citation type="submission" date="2023-05" db="EMBL/GenBank/DDBJ databases">
        <authorList>
            <person name="Schelkunov M.I."/>
        </authorList>
    </citation>
    <scope>NUCLEOTIDE SEQUENCE</scope>
    <source>
        <strain evidence="10">Hsosn_3</strain>
        <tissue evidence="10">Leaf</tissue>
    </source>
</reference>
<evidence type="ECO:0000256" key="1">
    <source>
        <dbReference type="ARBA" id="ARBA00004508"/>
    </source>
</evidence>
<keyword evidence="6" id="KW-0809">Transit peptide</keyword>
<keyword evidence="11" id="KW-1185">Reference proteome</keyword>
<feature type="region of interest" description="Disordered" evidence="9">
    <location>
        <begin position="97"/>
        <end position="116"/>
    </location>
</feature>
<evidence type="ECO:0000256" key="7">
    <source>
        <dbReference type="ARBA" id="ARBA00022989"/>
    </source>
</evidence>
<dbReference type="InterPro" id="IPR021825">
    <property type="entry name" value="RETICULATA-related"/>
</dbReference>
<feature type="compositionally biased region" description="Polar residues" evidence="9">
    <location>
        <begin position="19"/>
        <end position="36"/>
    </location>
</feature>
<evidence type="ECO:0000256" key="9">
    <source>
        <dbReference type="SAM" id="MobiDB-lite"/>
    </source>
</evidence>
<evidence type="ECO:0000256" key="8">
    <source>
        <dbReference type="ARBA" id="ARBA00023136"/>
    </source>
</evidence>
<dbReference type="InterPro" id="IPR036444">
    <property type="entry name" value="PLipase_A2_dom_sf"/>
</dbReference>
<dbReference type="EMBL" id="JAUIZM010000004">
    <property type="protein sequence ID" value="KAK1390788.1"/>
    <property type="molecule type" value="Genomic_DNA"/>
</dbReference>
<protein>
    <submittedName>
        <fullName evidence="10">Protein RETICULATA-RELATED 4, chloroplastic</fullName>
    </submittedName>
</protein>
<dbReference type="GO" id="GO:0031969">
    <property type="term" value="C:chloroplast membrane"/>
    <property type="evidence" value="ECO:0007669"/>
    <property type="project" value="UniProtKB-SubCell"/>
</dbReference>
<evidence type="ECO:0000313" key="10">
    <source>
        <dbReference type="EMBL" id="KAK1390788.1"/>
    </source>
</evidence>
<dbReference type="GO" id="GO:0004623">
    <property type="term" value="F:phospholipase A2 activity"/>
    <property type="evidence" value="ECO:0007669"/>
    <property type="project" value="InterPro"/>
</dbReference>
<dbReference type="AlphaFoldDB" id="A0AAD8IT99"/>
<evidence type="ECO:0000313" key="11">
    <source>
        <dbReference type="Proteomes" id="UP001237642"/>
    </source>
</evidence>
<dbReference type="PANTHER" id="PTHR31620">
    <property type="entry name" value="PROTEIN RETICULATA-RELATED 2, CHLOROPLASTIC-RELATED"/>
    <property type="match status" value="1"/>
</dbReference>
<dbReference type="GO" id="GO:0050482">
    <property type="term" value="P:arachidonate secretion"/>
    <property type="evidence" value="ECO:0007669"/>
    <property type="project" value="InterPro"/>
</dbReference>
<evidence type="ECO:0000256" key="6">
    <source>
        <dbReference type="ARBA" id="ARBA00022946"/>
    </source>
</evidence>
<keyword evidence="8" id="KW-0472">Membrane</keyword>
<gene>
    <name evidence="10" type="ORF">POM88_018966</name>
</gene>
<dbReference type="Pfam" id="PF11891">
    <property type="entry name" value="RETICULATA-like"/>
    <property type="match status" value="1"/>
</dbReference>
<name>A0AAD8IT99_9APIA</name>
<evidence type="ECO:0000256" key="2">
    <source>
        <dbReference type="ARBA" id="ARBA00010793"/>
    </source>
</evidence>
<dbReference type="Gene3D" id="1.20.90.10">
    <property type="entry name" value="Phospholipase A2 domain"/>
    <property type="match status" value="1"/>
</dbReference>
<comment type="caution">
    <text evidence="10">The sequence shown here is derived from an EMBL/GenBank/DDBJ whole genome shotgun (WGS) entry which is preliminary data.</text>
</comment>
<evidence type="ECO:0000256" key="4">
    <source>
        <dbReference type="ARBA" id="ARBA00022640"/>
    </source>
</evidence>
<feature type="compositionally biased region" description="Gly residues" evidence="9">
    <location>
        <begin position="97"/>
        <end position="111"/>
    </location>
</feature>
<sequence length="342" mass="37144">MSLAAITPSIKFNPHLHTTRPSFISSPRSSLQTHFSLSPPKLNPQHNRSSSYPNSQSLSLRHKPISAPSLSFSHTHLHIPPISALYGDGGKGKDYFGGGAAGGGDNNGGDENGGDENEGEAILILAQIGRSLDSLPKDLADAICAGKIPGSVVSRFLELEKSPLYKWLLQFAGFRERLLADEMFLAKVGMECGVGIFTKTAAEYERRRENFFNELEIVFVDVVMGIIADFMLAYLPAPTVSLRAPAARNVGPIAKFFYNFPDSAFQGPMSETTLPLLRRIGAIVRNGRQLFEVGTTSPLFFPLYGNHCGLDWSSGKDGGPPLRDKIPIDSLDACCYCHNTSL</sequence>
<dbReference type="GO" id="GO:0006644">
    <property type="term" value="P:phospholipid metabolic process"/>
    <property type="evidence" value="ECO:0007669"/>
    <property type="project" value="InterPro"/>
</dbReference>
<keyword evidence="4" id="KW-0934">Plastid</keyword>
<organism evidence="10 11">
    <name type="scientific">Heracleum sosnowskyi</name>
    <dbReference type="NCBI Taxonomy" id="360622"/>
    <lineage>
        <taxon>Eukaryota</taxon>
        <taxon>Viridiplantae</taxon>
        <taxon>Streptophyta</taxon>
        <taxon>Embryophyta</taxon>
        <taxon>Tracheophyta</taxon>
        <taxon>Spermatophyta</taxon>
        <taxon>Magnoliopsida</taxon>
        <taxon>eudicotyledons</taxon>
        <taxon>Gunneridae</taxon>
        <taxon>Pentapetalae</taxon>
        <taxon>asterids</taxon>
        <taxon>campanulids</taxon>
        <taxon>Apiales</taxon>
        <taxon>Apiaceae</taxon>
        <taxon>Apioideae</taxon>
        <taxon>apioid superclade</taxon>
        <taxon>Tordylieae</taxon>
        <taxon>Tordyliinae</taxon>
        <taxon>Heracleum</taxon>
    </lineage>
</organism>
<feature type="compositionally biased region" description="Low complexity" evidence="9">
    <location>
        <begin position="49"/>
        <end position="59"/>
    </location>
</feature>
<comment type="similarity">
    <text evidence="2">Belongs to the RETICULATA family.</text>
</comment>
<comment type="subcellular location">
    <subcellularLocation>
        <location evidence="1">Plastid</location>
        <location evidence="1">Chloroplast membrane</location>
        <topology evidence="1">Multi-pass membrane protein</topology>
    </subcellularLocation>
</comment>
<evidence type="ECO:0000256" key="3">
    <source>
        <dbReference type="ARBA" id="ARBA00022528"/>
    </source>
</evidence>
<evidence type="ECO:0000256" key="5">
    <source>
        <dbReference type="ARBA" id="ARBA00022692"/>
    </source>
</evidence>
<reference evidence="10" key="1">
    <citation type="submission" date="2023-02" db="EMBL/GenBank/DDBJ databases">
        <title>Genome of toxic invasive species Heracleum sosnowskyi carries increased number of genes despite the absence of recent whole-genome duplications.</title>
        <authorList>
            <person name="Schelkunov M."/>
            <person name="Shtratnikova V."/>
            <person name="Makarenko M."/>
            <person name="Klepikova A."/>
            <person name="Omelchenko D."/>
            <person name="Novikova G."/>
            <person name="Obukhova E."/>
            <person name="Bogdanov V."/>
            <person name="Penin A."/>
            <person name="Logacheva M."/>
        </authorList>
    </citation>
    <scope>NUCLEOTIDE SEQUENCE</scope>
    <source>
        <strain evidence="10">Hsosn_3</strain>
        <tissue evidence="10">Leaf</tissue>
    </source>
</reference>
<keyword evidence="3" id="KW-0150">Chloroplast</keyword>
<dbReference type="PANTHER" id="PTHR31620:SF14">
    <property type="entry name" value="PROTEIN RETICULATA-RELATED 4, CHLOROPLASTIC"/>
    <property type="match status" value="1"/>
</dbReference>
<keyword evidence="5" id="KW-0812">Transmembrane</keyword>
<dbReference type="SUPFAM" id="SSF48619">
    <property type="entry name" value="Phospholipase A2, PLA2"/>
    <property type="match status" value="1"/>
</dbReference>
<keyword evidence="7" id="KW-1133">Transmembrane helix</keyword>
<proteinExistence type="inferred from homology"/>
<dbReference type="Proteomes" id="UP001237642">
    <property type="component" value="Unassembled WGS sequence"/>
</dbReference>
<feature type="region of interest" description="Disordered" evidence="9">
    <location>
        <begin position="16"/>
        <end position="60"/>
    </location>
</feature>